<dbReference type="InterPro" id="IPR046427">
    <property type="entry name" value="Legumain_prodom_sf"/>
</dbReference>
<dbReference type="FunFam" id="1.10.132.130:FF:000001">
    <property type="entry name" value="Vacuolar-processing enzyme beta-isozyme"/>
    <property type="match status" value="1"/>
</dbReference>
<dbReference type="GO" id="GO:0004197">
    <property type="term" value="F:cysteine-type endopeptidase activity"/>
    <property type="evidence" value="ECO:0007669"/>
    <property type="project" value="TreeGrafter"/>
</dbReference>
<reference evidence="2 3" key="1">
    <citation type="journal article" date="2014" name="Agronomy (Basel)">
        <title>A Draft Genome Sequence for Ensete ventricosum, the Drought-Tolerant Tree Against Hunger.</title>
        <authorList>
            <person name="Harrison J."/>
            <person name="Moore K.A."/>
            <person name="Paszkiewicz K."/>
            <person name="Jones T."/>
            <person name="Grant M."/>
            <person name="Ambacheew D."/>
            <person name="Muzemil S."/>
            <person name="Studholme D.J."/>
        </authorList>
    </citation>
    <scope>NUCLEOTIDE SEQUENCE [LARGE SCALE GENOMIC DNA]</scope>
</reference>
<dbReference type="PANTHER" id="PTHR12000:SF50">
    <property type="entry name" value="VACUOLAR-PROCESSING ENZYME GAMMA-ISOZYME"/>
    <property type="match status" value="1"/>
</dbReference>
<dbReference type="CDD" id="cd21115">
    <property type="entry name" value="legumain_C"/>
    <property type="match status" value="1"/>
</dbReference>
<accession>A0A427ANP3</accession>
<proteinExistence type="inferred from homology"/>
<gene>
    <name evidence="2" type="ORF">B296_00028058</name>
</gene>
<evidence type="ECO:0000313" key="2">
    <source>
        <dbReference type="EMBL" id="RRT77842.1"/>
    </source>
</evidence>
<comment type="caution">
    <text evidence="2">The sequence shown here is derived from an EMBL/GenBank/DDBJ whole genome shotgun (WGS) entry which is preliminary data.</text>
</comment>
<name>A0A427ANP3_ENSVE</name>
<dbReference type="Gene3D" id="1.10.132.130">
    <property type="match status" value="1"/>
</dbReference>
<dbReference type="GO" id="GO:0051603">
    <property type="term" value="P:proteolysis involved in protein catabolic process"/>
    <property type="evidence" value="ECO:0007669"/>
    <property type="project" value="TreeGrafter"/>
</dbReference>
<dbReference type="PANTHER" id="PTHR12000">
    <property type="entry name" value="HEMOGLOBINASE FAMILY MEMBER"/>
    <property type="match status" value="1"/>
</dbReference>
<dbReference type="GO" id="GO:0005773">
    <property type="term" value="C:vacuole"/>
    <property type="evidence" value="ECO:0007669"/>
    <property type="project" value="GOC"/>
</dbReference>
<dbReference type="EMBL" id="AMZH03001823">
    <property type="protein sequence ID" value="RRT77842.1"/>
    <property type="molecule type" value="Genomic_DNA"/>
</dbReference>
<dbReference type="InterPro" id="IPR001096">
    <property type="entry name" value="Peptidase_C13"/>
</dbReference>
<comment type="similarity">
    <text evidence="1">Belongs to the peptidase C13 family.</text>
</comment>
<protein>
    <submittedName>
        <fullName evidence="2">Uncharacterized protein</fullName>
    </submittedName>
</protein>
<dbReference type="AlphaFoldDB" id="A0A427ANP3"/>
<dbReference type="Proteomes" id="UP000287651">
    <property type="component" value="Unassembled WGS sequence"/>
</dbReference>
<sequence>MEHRLHIDTSIQLIGKLLFGSEQGPEVFETVRPAGQPLVDDWSCLKSMVRAFETHCGSLSQYGMKHMRSLANICNAGIREETMAKVSAQACLRFPSNSWSSLHRGFSS</sequence>
<evidence type="ECO:0000256" key="1">
    <source>
        <dbReference type="ARBA" id="ARBA00009941"/>
    </source>
</evidence>
<dbReference type="InterPro" id="IPR048501">
    <property type="entry name" value="Legum_prodom"/>
</dbReference>
<dbReference type="Pfam" id="PF20985">
    <property type="entry name" value="Legum_prodom"/>
    <property type="match status" value="1"/>
</dbReference>
<organism evidence="2 3">
    <name type="scientific">Ensete ventricosum</name>
    <name type="common">Abyssinian banana</name>
    <name type="synonym">Musa ensete</name>
    <dbReference type="NCBI Taxonomy" id="4639"/>
    <lineage>
        <taxon>Eukaryota</taxon>
        <taxon>Viridiplantae</taxon>
        <taxon>Streptophyta</taxon>
        <taxon>Embryophyta</taxon>
        <taxon>Tracheophyta</taxon>
        <taxon>Spermatophyta</taxon>
        <taxon>Magnoliopsida</taxon>
        <taxon>Liliopsida</taxon>
        <taxon>Zingiberales</taxon>
        <taxon>Musaceae</taxon>
        <taxon>Ensete</taxon>
    </lineage>
</organism>
<dbReference type="GO" id="GO:0006624">
    <property type="term" value="P:vacuolar protein processing"/>
    <property type="evidence" value="ECO:0007669"/>
    <property type="project" value="TreeGrafter"/>
</dbReference>
<evidence type="ECO:0000313" key="3">
    <source>
        <dbReference type="Proteomes" id="UP000287651"/>
    </source>
</evidence>